<dbReference type="GO" id="GO:0006281">
    <property type="term" value="P:DNA repair"/>
    <property type="evidence" value="ECO:0007669"/>
    <property type="project" value="InterPro"/>
</dbReference>
<dbReference type="PROSITE" id="PS50878">
    <property type="entry name" value="RT_POL"/>
    <property type="match status" value="1"/>
</dbReference>
<feature type="compositionally biased region" description="Polar residues" evidence="1">
    <location>
        <begin position="347"/>
        <end position="364"/>
    </location>
</feature>
<dbReference type="EMBL" id="OIVN01004090">
    <property type="protein sequence ID" value="SPD15387.1"/>
    <property type="molecule type" value="Genomic_DNA"/>
</dbReference>
<evidence type="ECO:0000259" key="2">
    <source>
        <dbReference type="PROSITE" id="PS50878"/>
    </source>
</evidence>
<feature type="region of interest" description="Disordered" evidence="1">
    <location>
        <begin position="347"/>
        <end position="368"/>
    </location>
</feature>
<dbReference type="InterPro" id="IPR043502">
    <property type="entry name" value="DNA/RNA_pol_sf"/>
</dbReference>
<dbReference type="GO" id="GO:0004519">
    <property type="term" value="F:endonuclease activity"/>
    <property type="evidence" value="ECO:0007669"/>
    <property type="project" value="InterPro"/>
</dbReference>
<dbReference type="SUPFAM" id="SSF56219">
    <property type="entry name" value="DNase I-like"/>
    <property type="match status" value="1"/>
</dbReference>
<dbReference type="AlphaFoldDB" id="A0A2N9HMK1"/>
<dbReference type="InterPro" id="IPR020847">
    <property type="entry name" value="AP_endonuclease_F1_BS"/>
</dbReference>
<protein>
    <recommendedName>
        <fullName evidence="2">Reverse transcriptase domain-containing protein</fullName>
    </recommendedName>
</protein>
<gene>
    <name evidence="3" type="ORF">FSB_LOCUS43269</name>
</gene>
<dbReference type="InterPro" id="IPR000477">
    <property type="entry name" value="RT_dom"/>
</dbReference>
<accession>A0A2N9HMK1</accession>
<dbReference type="Pfam" id="PF00078">
    <property type="entry name" value="RVT_1"/>
    <property type="match status" value="1"/>
</dbReference>
<dbReference type="PANTHER" id="PTHR46890:SF50">
    <property type="entry name" value="RNA-DIRECTED DNA POLYMERASE, EUKARYOTA, REVERSE TRANSCRIPTASE ZINC-BINDING DOMAIN PROTEIN-RELATED"/>
    <property type="match status" value="1"/>
</dbReference>
<reference evidence="3" key="1">
    <citation type="submission" date="2018-02" db="EMBL/GenBank/DDBJ databases">
        <authorList>
            <person name="Cohen D.B."/>
            <person name="Kent A.D."/>
        </authorList>
    </citation>
    <scope>NUCLEOTIDE SEQUENCE</scope>
</reference>
<evidence type="ECO:0000313" key="3">
    <source>
        <dbReference type="EMBL" id="SPD15387.1"/>
    </source>
</evidence>
<feature type="domain" description="Reverse transcriptase" evidence="2">
    <location>
        <begin position="754"/>
        <end position="1007"/>
    </location>
</feature>
<dbReference type="PANTHER" id="PTHR46890">
    <property type="entry name" value="NON-LTR RETROLELEMENT REVERSE TRANSCRIPTASE-LIKE PROTEIN-RELATED"/>
    <property type="match status" value="1"/>
</dbReference>
<evidence type="ECO:0000256" key="1">
    <source>
        <dbReference type="SAM" id="MobiDB-lite"/>
    </source>
</evidence>
<feature type="region of interest" description="Disordered" evidence="1">
    <location>
        <begin position="128"/>
        <end position="150"/>
    </location>
</feature>
<dbReference type="CDD" id="cd01650">
    <property type="entry name" value="RT_nLTR_like"/>
    <property type="match status" value="1"/>
</dbReference>
<dbReference type="GO" id="GO:0003677">
    <property type="term" value="F:DNA binding"/>
    <property type="evidence" value="ECO:0007669"/>
    <property type="project" value="InterPro"/>
</dbReference>
<dbReference type="PROSITE" id="PS00726">
    <property type="entry name" value="AP_NUCLEASE_F1_1"/>
    <property type="match status" value="1"/>
</dbReference>
<feature type="compositionally biased region" description="Basic and acidic residues" evidence="1">
    <location>
        <begin position="141"/>
        <end position="150"/>
    </location>
</feature>
<dbReference type="Gene3D" id="3.60.10.10">
    <property type="entry name" value="Endonuclease/exonuclease/phosphatase"/>
    <property type="match status" value="1"/>
</dbReference>
<dbReference type="InterPro" id="IPR052343">
    <property type="entry name" value="Retrotransposon-Effector_Assoc"/>
</dbReference>
<proteinExistence type="predicted"/>
<name>A0A2N9HMK1_FAGSY</name>
<organism evidence="3">
    <name type="scientific">Fagus sylvatica</name>
    <name type="common">Beechnut</name>
    <dbReference type="NCBI Taxonomy" id="28930"/>
    <lineage>
        <taxon>Eukaryota</taxon>
        <taxon>Viridiplantae</taxon>
        <taxon>Streptophyta</taxon>
        <taxon>Embryophyta</taxon>
        <taxon>Tracheophyta</taxon>
        <taxon>Spermatophyta</taxon>
        <taxon>Magnoliopsida</taxon>
        <taxon>eudicotyledons</taxon>
        <taxon>Gunneridae</taxon>
        <taxon>Pentapetalae</taxon>
        <taxon>rosids</taxon>
        <taxon>fabids</taxon>
        <taxon>Fagales</taxon>
        <taxon>Fagaceae</taxon>
        <taxon>Fagus</taxon>
    </lineage>
</organism>
<dbReference type="InterPro" id="IPR036691">
    <property type="entry name" value="Endo/exonu/phosph_ase_sf"/>
</dbReference>
<dbReference type="SUPFAM" id="SSF56672">
    <property type="entry name" value="DNA/RNA polymerases"/>
    <property type="match status" value="1"/>
</dbReference>
<sequence length="1231" mass="140438">MGGKRSFRIESKRFDLVLGEKGPNHVKFTKIGKHHRCDIFIGKKGAIWLGRCVEENITREREQAFIRTRGNHNKMYVIRRYGNIHGRYVEVTECGRGGSKGRIIIPEGQNQNGWQGFVKELKLLLSPESNSNHGLQHGKTQHREEEDVGEVDRPLEGVVCGKKGQNTYTGEGSGVSKDGSCEGPEGCMGLGFDLNQNPQTMVQPNSSNRMVFQPDKVRPAQADLVLPCEMSMTSEKRLRFDSSQGYEVEEGDVEIGGADEVFSSTEMVLWMAHDPIVVEPLSMVVPHIEDNNMKSMETPREGFYQNPPSDWVLGQLKEFGRCVGASYVGYEDEIIALLQKIEAWRPQQRQKAPSQKSGNQSANRGQRELRGLQSSVNYDVRRGLNGKDKRPRMRNLIKLWKADVIYLQETKMVEFTHRVIQSLWGNQHVDWTSLGSNGAAGGILLMWDRRMVEKVEEVAGVYGPNSDSERGFLWEELAGLISWWDVPWCIGGDFNVARFPSEKSSKAAFSPAMHKFSDFISELGRWLCYSGLGVVGLLCLSWFPSHIFASKLKALKMDLKQWNFNEFGNIHFKQQKLLLSLHELETTSERRVLSEGEVSERNRLISELEKNTLLEEICCHQKSRVLWLKERDKNTKYFHKFANSHRRHNSIRYLTLNSELSSDLVDIKDHIIEFYKTLYTEDVGRRPLLDGLHFSSITSDEACWLERPFEEEEIFQAVSNMNGDKAPGPDGFTMFFFHACWPILRADLLAVFSEFHEFGSFQRSLKATFLTLIPKKANAVEIRDFRPISLVSSVYKILAKVLANRLSGILDTIISPSQNAFVHGHQMTDSVLVANECLDSRLKEGIPGVMCKLDVEKAYDHVNWSFLLYLLSICGFLLKWRRWIAFCISTVRFLVLINGGPEEFFGSSRGIRQEDSLSPLLFVIVMEALSRMMSKAMILLIFSDAKPDHIFNLRLLFTWFEAVSGLKINFNKSEMVPVGSVPNLEDLAGIMGCKTIQLPMTYLGLPLGVNFKSKSIWDPIVEKMERKLSGTFFGEEWEKGRSFHLVNWSQVCQPLKMGGLGVRNLHLFNQALLGKWLWRYGNEENAFWRHLISTKYGSSLGGWTTREVTGPYGSGLWKHIRKGWGSFARHVHFEVGDGSKTKFWDDVWCGSCSLKHAFPDLYRIARHKDAVVGDLLQFQNRDVTWLLDFIRHVQDWELESVNSLLEMLYSSSAKGFGEDRMCWRGGCKDGF</sequence>